<keyword evidence="2" id="KW-1185">Reference proteome</keyword>
<dbReference type="AlphaFoldDB" id="M1DRC7"/>
<reference evidence="2" key="1">
    <citation type="journal article" date="2011" name="Nature">
        <title>Genome sequence and analysis of the tuber crop potato.</title>
        <authorList>
            <consortium name="The Potato Genome Sequencing Consortium"/>
        </authorList>
    </citation>
    <scope>NUCLEOTIDE SEQUENCE [LARGE SCALE GENOMIC DNA]</scope>
    <source>
        <strain evidence="2">cv. DM1-3 516 R44</strain>
    </source>
</reference>
<dbReference type="PaxDb" id="4113-PGSC0003DMT400093151"/>
<dbReference type="EnsemblPlants" id="PGSC0003DMT400093151">
    <property type="protein sequence ID" value="PGSC0003DMT400093151"/>
    <property type="gene ID" value="PGSC0003DMG400042722"/>
</dbReference>
<dbReference type="Proteomes" id="UP000011115">
    <property type="component" value="Unassembled WGS sequence"/>
</dbReference>
<protein>
    <submittedName>
        <fullName evidence="1">Uncharacterized protein</fullName>
    </submittedName>
</protein>
<accession>M1DRC7</accession>
<dbReference type="InParanoid" id="M1DRC7"/>
<dbReference type="STRING" id="4113.M1DRC7"/>
<reference evidence="1" key="2">
    <citation type="submission" date="2015-06" db="UniProtKB">
        <authorList>
            <consortium name="EnsemblPlants"/>
        </authorList>
    </citation>
    <scope>IDENTIFICATION</scope>
    <source>
        <strain evidence="1">DM1-3 516 R44</strain>
    </source>
</reference>
<sequence>MLSTDWEPIYTRSECYGPEPTSRADVAQSMHQELKDGTDPDAVVYGKRKKESVAELLITLLVKLFGRATPFQVGSETRNNIKDGNTTTLPCRDIKKLDQSKESQKGIQSAIPYEPITKKINSSIEGWEGLLVVNCGKLKGLWSTEGWEVVRAASWGQPKEDGGPRDSPW</sequence>
<evidence type="ECO:0000313" key="1">
    <source>
        <dbReference type="EnsemblPlants" id="PGSC0003DMT400093151"/>
    </source>
</evidence>
<name>M1DRC7_SOLTU</name>
<dbReference type="Gramene" id="PGSC0003DMT400093151">
    <property type="protein sequence ID" value="PGSC0003DMT400093151"/>
    <property type="gene ID" value="PGSC0003DMG400042722"/>
</dbReference>
<evidence type="ECO:0000313" key="2">
    <source>
        <dbReference type="Proteomes" id="UP000011115"/>
    </source>
</evidence>
<dbReference type="HOGENOM" id="CLU_1581279_0_0_1"/>
<proteinExistence type="predicted"/>
<organism evidence="1 2">
    <name type="scientific">Solanum tuberosum</name>
    <name type="common">Potato</name>
    <dbReference type="NCBI Taxonomy" id="4113"/>
    <lineage>
        <taxon>Eukaryota</taxon>
        <taxon>Viridiplantae</taxon>
        <taxon>Streptophyta</taxon>
        <taxon>Embryophyta</taxon>
        <taxon>Tracheophyta</taxon>
        <taxon>Spermatophyta</taxon>
        <taxon>Magnoliopsida</taxon>
        <taxon>eudicotyledons</taxon>
        <taxon>Gunneridae</taxon>
        <taxon>Pentapetalae</taxon>
        <taxon>asterids</taxon>
        <taxon>lamiids</taxon>
        <taxon>Solanales</taxon>
        <taxon>Solanaceae</taxon>
        <taxon>Solanoideae</taxon>
        <taxon>Solaneae</taxon>
        <taxon>Solanum</taxon>
    </lineage>
</organism>